<feature type="compositionally biased region" description="Acidic residues" evidence="1">
    <location>
        <begin position="939"/>
        <end position="954"/>
    </location>
</feature>
<dbReference type="Pfam" id="PF13423">
    <property type="entry name" value="UCH_1"/>
    <property type="match status" value="1"/>
</dbReference>
<keyword evidence="4" id="KW-1185">Reference proteome</keyword>
<dbReference type="GO" id="GO:0003676">
    <property type="term" value="F:nucleic acid binding"/>
    <property type="evidence" value="ECO:0007669"/>
    <property type="project" value="InterPro"/>
</dbReference>
<dbReference type="InterPro" id="IPR036322">
    <property type="entry name" value="WD40_repeat_dom_sf"/>
</dbReference>
<protein>
    <submittedName>
        <fullName evidence="3">Poly(A)-specific ribonuclease</fullName>
    </submittedName>
</protein>
<dbReference type="InterPro" id="IPR015943">
    <property type="entry name" value="WD40/YVTN_repeat-like_dom_sf"/>
</dbReference>
<feature type="compositionally biased region" description="Low complexity" evidence="1">
    <location>
        <begin position="1221"/>
        <end position="1232"/>
    </location>
</feature>
<comment type="caution">
    <text evidence="3">The sequence shown here is derived from an EMBL/GenBank/DDBJ whole genome shotgun (WGS) entry which is preliminary data.</text>
</comment>
<feature type="region of interest" description="Disordered" evidence="1">
    <location>
        <begin position="837"/>
        <end position="868"/>
    </location>
</feature>
<feature type="compositionally biased region" description="Low complexity" evidence="1">
    <location>
        <begin position="160"/>
        <end position="173"/>
    </location>
</feature>
<dbReference type="InterPro" id="IPR050785">
    <property type="entry name" value="PAN2-PAN3_catalytic_subunit"/>
</dbReference>
<proteinExistence type="predicted"/>
<feature type="compositionally biased region" description="Gly residues" evidence="1">
    <location>
        <begin position="150"/>
        <end position="159"/>
    </location>
</feature>
<dbReference type="Proteomes" id="UP000591131">
    <property type="component" value="Unassembled WGS sequence"/>
</dbReference>
<feature type="region of interest" description="Disordered" evidence="1">
    <location>
        <begin position="1081"/>
        <end position="1121"/>
    </location>
</feature>
<feature type="compositionally biased region" description="Low complexity" evidence="1">
    <location>
        <begin position="1"/>
        <end position="11"/>
    </location>
</feature>
<dbReference type="PANTHER" id="PTHR15728:SF0">
    <property type="entry name" value="PAN2-PAN3 DEADENYLATION COMPLEX CATALYTIC SUBUNIT PAN2"/>
    <property type="match status" value="1"/>
</dbReference>
<feature type="compositionally biased region" description="Basic and acidic residues" evidence="1">
    <location>
        <begin position="955"/>
        <end position="964"/>
    </location>
</feature>
<feature type="compositionally biased region" description="Low complexity" evidence="1">
    <location>
        <begin position="49"/>
        <end position="58"/>
    </location>
</feature>
<feature type="region of interest" description="Disordered" evidence="1">
    <location>
        <begin position="145"/>
        <end position="173"/>
    </location>
</feature>
<dbReference type="GO" id="GO:0031251">
    <property type="term" value="C:PAN complex"/>
    <property type="evidence" value="ECO:0007669"/>
    <property type="project" value="TreeGrafter"/>
</dbReference>
<feature type="compositionally biased region" description="Polar residues" evidence="1">
    <location>
        <begin position="375"/>
        <end position="387"/>
    </location>
</feature>
<feature type="compositionally biased region" description="Low complexity" evidence="1">
    <location>
        <begin position="851"/>
        <end position="867"/>
    </location>
</feature>
<feature type="compositionally biased region" description="Polar residues" evidence="1">
    <location>
        <begin position="1090"/>
        <end position="1104"/>
    </location>
</feature>
<dbReference type="InterPro" id="IPR028881">
    <property type="entry name" value="PAN2_UCH_dom"/>
</dbReference>
<feature type="region of interest" description="Disordered" evidence="1">
    <location>
        <begin position="1205"/>
        <end position="1242"/>
    </location>
</feature>
<feature type="region of interest" description="Disordered" evidence="1">
    <location>
        <begin position="906"/>
        <end position="964"/>
    </location>
</feature>
<dbReference type="OrthoDB" id="8191639at2759"/>
<dbReference type="GO" id="GO:0000932">
    <property type="term" value="C:P-body"/>
    <property type="evidence" value="ECO:0007669"/>
    <property type="project" value="TreeGrafter"/>
</dbReference>
<gene>
    <name evidence="3" type="primary">PAN2</name>
    <name evidence="3" type="ORF">FOL47_000822</name>
</gene>
<evidence type="ECO:0000256" key="1">
    <source>
        <dbReference type="SAM" id="MobiDB-lite"/>
    </source>
</evidence>
<dbReference type="EMBL" id="JAAPAO010000117">
    <property type="protein sequence ID" value="KAF4672171.1"/>
    <property type="molecule type" value="Genomic_DNA"/>
</dbReference>
<evidence type="ECO:0000313" key="3">
    <source>
        <dbReference type="EMBL" id="KAF4672171.1"/>
    </source>
</evidence>
<sequence length="1633" mass="177298">MGGRMMTMMSSMDDDYHHPPQAPPSAGEHLPHYGYMMEGNGPSGGGGLRSSSMPMMVGGPPPPPPGSSGNPVSSSHSNTWIQVMQQHSMCPALLNQSDHPTLLQWDPFEDLLWVGTQQGRLASMQFTANGNLTDYTRFQLERSIDEDGMSGDGGGGGGSYSPATAASSSSSSIGGSGTAAAYNPVIRSAEFYQPNPSHLVVGGEKRTLFFVDMQAGSLSTFIDVPHGCSVLHNPQRSSVLCMGGTDGSISFVDGRVPKVLTTLSAHPREITTLSSRDHWLISCGKRDGPGSIVGPDVFMKVFDLRTLRQALPISCPTGAYMAKFHPTLPSSVILLNVHGMWQQADFVPGASQLMSPAYYKTVAVGHPRGYKNTGMARSSMSDSSTVGSCGDGTAGSSSSPPPGREVMGEVIDMDIATTGGTAALLDSNGWIHLWQTVSENAMQSQGMHARVNIYSNPTAPHNPRARHLVTGMLDGSTDNRVLADEARSVRQRPMCVIDPRTGGLSYNYQDTMPLWPVGLQPIADDEEQRQYNNMPGAYYDDEQNGCRRLLPPQMMLPAVREAARGQGIDVSKHPDSPRTASELPVVHMMLPNKYGDGSRSGTGLEGDTILWHTTALMNEVSEELRTMRKDRRMHRQPRAESQLSDIFTESTEEEEEEKDPITGLARIPRRFQFTEIDYGQNYNRFPFAKYNRSRFVCGLDNSYGGTNWNGIEFCNNAITQILYFIRPFMQAAERHVCSDDECIYCDIGYVFHMMEQLMFASNKICQCTRLLRTLKATSPSELRAPIDPKHPALSMGHKGILLLKHILLSCKKTAAAAAASSASVSYRSSPHISPIPSGYSPPLSGLRHPTSGSSSSSGNVVSRLFGLSPPPGVPPSPFVALQMPNSEELKEAIARSKAEAAAAAAAAVELTTSSEEDTATESDEGTGSMTSGTEHHDSEEEEKEEENDDDDDDAKAEPPLRPDHAAFVKMIRRSLVGGHGTPPVLLMDICPKDGIEAEFWSIGGRGFLPSTIWIGYNDAHDRKLITDVSTSKPYPNNRSRQQLRPPYSSYSKYELQSVALHVKDRPTRKCPQGHLVGITNIPPDYHTDTFRTSGTATRGPSISSARGPPPEGGSGGVPITSPAAAAAVQPTVGPVGTGGAPIGIVPTPPKGTPTRFTPGAAAAGAVMSHHSPTAQATLSNPQIPRPFSYAAAVAGRSYAAAAGATSSVGSGAGSGRGDSMSPSPAETETATSTEEDDEEDQNWMVLNDFVITPSLREEAVDFKADWRTPVLAVYVQKRSLAQVAVQDRQLVATPLSAASLHPEGQQQLGRIPPGCHCSLEMFLEDHCLNADPESARITRNFVPLTEKEIDRLLHGGLTVALDAEFVAMGLASVEIREDGSKEVSSPGEMAVGRVSVLRADPINPDDADEGIKEGTPFIDHYLQIDESEIKDFVTRFSGLVPGDLDPKTSRHWLVSSKSVCQKLRFLVDCGCRFVGHGLSTDFRFMNGCSKRKSHPILPDFRRMELHAKFPLIPYGQGRRIIQQFKLGWASSSTHRCHDTWLRFRNCVSLRPQRFVERCQVQAALHLDCLKMHGQGKADDAKRVHFRRFLERFRVFDEKYYKNRKYADPTVNSHGEGTVFQFTTPSPSTAGGAW</sequence>
<dbReference type="SUPFAM" id="SSF50978">
    <property type="entry name" value="WD40 repeat-like"/>
    <property type="match status" value="1"/>
</dbReference>
<dbReference type="Gene3D" id="3.30.420.10">
    <property type="entry name" value="Ribonuclease H-like superfamily/Ribonuclease H"/>
    <property type="match status" value="1"/>
</dbReference>
<feature type="compositionally biased region" description="Acidic residues" evidence="1">
    <location>
        <begin position="914"/>
        <end position="924"/>
    </location>
</feature>
<dbReference type="GO" id="GO:0004535">
    <property type="term" value="F:poly(A)-specific ribonuclease activity"/>
    <property type="evidence" value="ECO:0007669"/>
    <property type="project" value="TreeGrafter"/>
</dbReference>
<evidence type="ECO:0000313" key="4">
    <source>
        <dbReference type="Proteomes" id="UP000591131"/>
    </source>
</evidence>
<dbReference type="InterPro" id="IPR036397">
    <property type="entry name" value="RNaseH_sf"/>
</dbReference>
<dbReference type="Gene3D" id="2.130.10.10">
    <property type="entry name" value="YVTN repeat-like/Quinoprotein amine dehydrogenase"/>
    <property type="match status" value="1"/>
</dbReference>
<evidence type="ECO:0000259" key="2">
    <source>
        <dbReference type="Pfam" id="PF13423"/>
    </source>
</evidence>
<dbReference type="PANTHER" id="PTHR15728">
    <property type="entry name" value="DEADENYLATION COMPLEX CATALYTIC SUBUNIT PAN2"/>
    <property type="match status" value="1"/>
</dbReference>
<organism evidence="3 4">
    <name type="scientific">Perkinsus chesapeaki</name>
    <name type="common">Clam parasite</name>
    <name type="synonym">Perkinsus andrewsi</name>
    <dbReference type="NCBI Taxonomy" id="330153"/>
    <lineage>
        <taxon>Eukaryota</taxon>
        <taxon>Sar</taxon>
        <taxon>Alveolata</taxon>
        <taxon>Perkinsozoa</taxon>
        <taxon>Perkinsea</taxon>
        <taxon>Perkinsida</taxon>
        <taxon>Perkinsidae</taxon>
        <taxon>Perkinsus</taxon>
    </lineage>
</organism>
<reference evidence="3 4" key="1">
    <citation type="submission" date="2020-04" db="EMBL/GenBank/DDBJ databases">
        <title>Perkinsus chesapeaki whole genome sequence.</title>
        <authorList>
            <person name="Bogema D.R."/>
        </authorList>
    </citation>
    <scope>NUCLEOTIDE SEQUENCE [LARGE SCALE GENOMIC DNA]</scope>
    <source>
        <strain evidence="3">ATCC PRA-425</strain>
    </source>
</reference>
<dbReference type="GO" id="GO:0000289">
    <property type="term" value="P:nuclear-transcribed mRNA poly(A) tail shortening"/>
    <property type="evidence" value="ECO:0007669"/>
    <property type="project" value="TreeGrafter"/>
</dbReference>
<name>A0A7J6MMJ6_PERCH</name>
<feature type="region of interest" description="Disordered" evidence="1">
    <location>
        <begin position="373"/>
        <end position="406"/>
    </location>
</feature>
<feature type="region of interest" description="Disordered" evidence="1">
    <location>
        <begin position="1"/>
        <end position="76"/>
    </location>
</feature>
<accession>A0A7J6MMJ6</accession>
<dbReference type="Gene3D" id="3.90.70.10">
    <property type="entry name" value="Cysteine proteinases"/>
    <property type="match status" value="2"/>
</dbReference>
<feature type="domain" description="PAN2 UCH" evidence="2">
    <location>
        <begin position="716"/>
        <end position="778"/>
    </location>
</feature>